<name>A0A7J8SHA4_GOSDV</name>
<organism evidence="1 2">
    <name type="scientific">Gossypium davidsonii</name>
    <name type="common">Davidson's cotton</name>
    <name type="synonym">Gossypium klotzschianum subsp. davidsonii</name>
    <dbReference type="NCBI Taxonomy" id="34287"/>
    <lineage>
        <taxon>Eukaryota</taxon>
        <taxon>Viridiplantae</taxon>
        <taxon>Streptophyta</taxon>
        <taxon>Embryophyta</taxon>
        <taxon>Tracheophyta</taxon>
        <taxon>Spermatophyta</taxon>
        <taxon>Magnoliopsida</taxon>
        <taxon>eudicotyledons</taxon>
        <taxon>Gunneridae</taxon>
        <taxon>Pentapetalae</taxon>
        <taxon>rosids</taxon>
        <taxon>malvids</taxon>
        <taxon>Malvales</taxon>
        <taxon>Malvaceae</taxon>
        <taxon>Malvoideae</taxon>
        <taxon>Gossypium</taxon>
    </lineage>
</organism>
<dbReference type="Proteomes" id="UP000593561">
    <property type="component" value="Unassembled WGS sequence"/>
</dbReference>
<evidence type="ECO:0000313" key="2">
    <source>
        <dbReference type="Proteomes" id="UP000593561"/>
    </source>
</evidence>
<gene>
    <name evidence="1" type="ORF">Godav_010647</name>
</gene>
<keyword evidence="2" id="KW-1185">Reference proteome</keyword>
<protein>
    <submittedName>
        <fullName evidence="1">Uncharacterized protein</fullName>
    </submittedName>
</protein>
<evidence type="ECO:0000313" key="1">
    <source>
        <dbReference type="EMBL" id="MBA0625451.1"/>
    </source>
</evidence>
<sequence>MIRIELNTDNPLIVSALL</sequence>
<dbReference type="EMBL" id="JABFAC010000009">
    <property type="protein sequence ID" value="MBA0625451.1"/>
    <property type="molecule type" value="Genomic_DNA"/>
</dbReference>
<reference evidence="1 2" key="1">
    <citation type="journal article" date="2019" name="Genome Biol. Evol.">
        <title>Insights into the evolution of the New World diploid cottons (Gossypium, subgenus Houzingenia) based on genome sequencing.</title>
        <authorList>
            <person name="Grover C.E."/>
            <person name="Arick M.A. 2nd"/>
            <person name="Thrash A."/>
            <person name="Conover J.L."/>
            <person name="Sanders W.S."/>
            <person name="Peterson D.G."/>
            <person name="Frelichowski J.E."/>
            <person name="Scheffler J.A."/>
            <person name="Scheffler B.E."/>
            <person name="Wendel J.F."/>
        </authorList>
    </citation>
    <scope>NUCLEOTIDE SEQUENCE [LARGE SCALE GENOMIC DNA]</scope>
    <source>
        <strain evidence="1">27</strain>
        <tissue evidence="1">Leaf</tissue>
    </source>
</reference>
<comment type="caution">
    <text evidence="1">The sequence shown here is derived from an EMBL/GenBank/DDBJ whole genome shotgun (WGS) entry which is preliminary data.</text>
</comment>
<accession>A0A7J8SHA4</accession>
<dbReference type="AlphaFoldDB" id="A0A7J8SHA4"/>
<proteinExistence type="predicted"/>